<gene>
    <name evidence="1" type="ORF">IAD26_00675</name>
</gene>
<dbReference type="AlphaFoldDB" id="A0A9D1MYR4"/>
<reference evidence="1" key="1">
    <citation type="submission" date="2020-10" db="EMBL/GenBank/DDBJ databases">
        <authorList>
            <person name="Gilroy R."/>
        </authorList>
    </citation>
    <scope>NUCLEOTIDE SEQUENCE</scope>
    <source>
        <strain evidence="1">CHK154-7741</strain>
    </source>
</reference>
<protein>
    <submittedName>
        <fullName evidence="1">Uncharacterized protein</fullName>
    </submittedName>
</protein>
<accession>A0A9D1MYR4</accession>
<sequence length="100" mass="10898">MKVNFNGIYTNKLLLKSLKFAAKNGTLFSATASLFLSTAARPIAIMSTPKTDRENKKIACAKSLSSSIVGYLIMLASSLPVSKAIEKIDKNPLKYLKKET</sequence>
<evidence type="ECO:0000313" key="2">
    <source>
        <dbReference type="Proteomes" id="UP000886748"/>
    </source>
</evidence>
<proteinExistence type="predicted"/>
<organism evidence="1 2">
    <name type="scientific">Candidatus Limenecus avicola</name>
    <dbReference type="NCBI Taxonomy" id="2840847"/>
    <lineage>
        <taxon>Bacteria</taxon>
        <taxon>Bacillati</taxon>
        <taxon>Bacillota</taxon>
        <taxon>Clostridia</taxon>
        <taxon>Eubacteriales</taxon>
        <taxon>Clostridiaceae</taxon>
        <taxon>Clostridiaceae incertae sedis</taxon>
        <taxon>Candidatus Limenecus</taxon>
    </lineage>
</organism>
<dbReference type="EMBL" id="DVOD01000007">
    <property type="protein sequence ID" value="HIU91625.1"/>
    <property type="molecule type" value="Genomic_DNA"/>
</dbReference>
<comment type="caution">
    <text evidence="1">The sequence shown here is derived from an EMBL/GenBank/DDBJ whole genome shotgun (WGS) entry which is preliminary data.</text>
</comment>
<reference evidence="1" key="2">
    <citation type="journal article" date="2021" name="PeerJ">
        <title>Extensive microbial diversity within the chicken gut microbiome revealed by metagenomics and culture.</title>
        <authorList>
            <person name="Gilroy R."/>
            <person name="Ravi A."/>
            <person name="Getino M."/>
            <person name="Pursley I."/>
            <person name="Horton D.L."/>
            <person name="Alikhan N.F."/>
            <person name="Baker D."/>
            <person name="Gharbi K."/>
            <person name="Hall N."/>
            <person name="Watson M."/>
            <person name="Adriaenssens E.M."/>
            <person name="Foster-Nyarko E."/>
            <person name="Jarju S."/>
            <person name="Secka A."/>
            <person name="Antonio M."/>
            <person name="Oren A."/>
            <person name="Chaudhuri R.R."/>
            <person name="La Ragione R."/>
            <person name="Hildebrand F."/>
            <person name="Pallen M.J."/>
        </authorList>
    </citation>
    <scope>NUCLEOTIDE SEQUENCE</scope>
    <source>
        <strain evidence="1">CHK154-7741</strain>
    </source>
</reference>
<name>A0A9D1MYR4_9CLOT</name>
<dbReference type="Proteomes" id="UP000886748">
    <property type="component" value="Unassembled WGS sequence"/>
</dbReference>
<feature type="non-terminal residue" evidence="1">
    <location>
        <position position="100"/>
    </location>
</feature>
<evidence type="ECO:0000313" key="1">
    <source>
        <dbReference type="EMBL" id="HIU91625.1"/>
    </source>
</evidence>